<dbReference type="GO" id="GO:0000455">
    <property type="term" value="P:enzyme-directed rRNA pseudouridine synthesis"/>
    <property type="evidence" value="ECO:0007669"/>
    <property type="project" value="TreeGrafter"/>
</dbReference>
<evidence type="ECO:0000259" key="5">
    <source>
        <dbReference type="Pfam" id="PF00849"/>
    </source>
</evidence>
<accession>A0A1G6GM01</accession>
<dbReference type="PANTHER" id="PTHR21600">
    <property type="entry name" value="MITOCHONDRIAL RNA PSEUDOURIDINE SYNTHASE"/>
    <property type="match status" value="1"/>
</dbReference>
<gene>
    <name evidence="6" type="ORF">SAMN05421737_101222</name>
</gene>
<dbReference type="AlphaFoldDB" id="A0A1G6GM01"/>
<dbReference type="RefSeq" id="WP_245700970.1">
    <property type="nucleotide sequence ID" value="NZ_FMYM01000001.1"/>
</dbReference>
<evidence type="ECO:0000256" key="2">
    <source>
        <dbReference type="ARBA" id="ARBA00010876"/>
    </source>
</evidence>
<proteinExistence type="inferred from homology"/>
<evidence type="ECO:0000256" key="3">
    <source>
        <dbReference type="PIRSR" id="PIRSR606225-1"/>
    </source>
</evidence>
<name>A0A1G6GM01_9BACI</name>
<keyword evidence="4" id="KW-0413">Isomerase</keyword>
<dbReference type="STRING" id="1464122.SAMN05421737_101222"/>
<dbReference type="PANTHER" id="PTHR21600:SF35">
    <property type="entry name" value="PSEUDOURIDINE SYNTHASE"/>
    <property type="match status" value="1"/>
</dbReference>
<sequence>MTNAMSWVVQKEEAPMLLRTFLREKKSVSKRLLAAVKFKGGQLEVNGQEVTVRHLLQPGDTVRMVLPPEYPTLQPEPTPFMIHFEDDHILVAEKKAGMSTIPSREHPYGSLAQAVLHYYQEHQIQATFHAVNRLDKGTSGLLLIAKHGYAHERMSQLQKQGQLKRCYQALIQGQLPPTLDVIDAPIGRQDTSIITREVRADGKCARTHVKTGASSPDYSLIELQLETGRTHQIRVHLAYVGYPLVGDELYGGQPATFAHQALHCHKLAFKHPFSGEWLSFQLALPFSWFPYMKGMACTCE</sequence>
<keyword evidence="7" id="KW-1185">Reference proteome</keyword>
<dbReference type="GO" id="GO:0009982">
    <property type="term" value="F:pseudouridine synthase activity"/>
    <property type="evidence" value="ECO:0007669"/>
    <property type="project" value="InterPro"/>
</dbReference>
<dbReference type="NCBIfam" id="TIGR00005">
    <property type="entry name" value="rluA_subfam"/>
    <property type="match status" value="1"/>
</dbReference>
<organism evidence="6 7">
    <name type="scientific">Shouchella lonarensis</name>
    <dbReference type="NCBI Taxonomy" id="1464122"/>
    <lineage>
        <taxon>Bacteria</taxon>
        <taxon>Bacillati</taxon>
        <taxon>Bacillota</taxon>
        <taxon>Bacilli</taxon>
        <taxon>Bacillales</taxon>
        <taxon>Bacillaceae</taxon>
        <taxon>Shouchella</taxon>
    </lineage>
</organism>
<evidence type="ECO:0000256" key="4">
    <source>
        <dbReference type="RuleBase" id="RU362028"/>
    </source>
</evidence>
<comment type="similarity">
    <text evidence="2 4">Belongs to the pseudouridine synthase RluA family.</text>
</comment>
<comment type="function">
    <text evidence="4">Responsible for synthesis of pseudouridine from uracil.</text>
</comment>
<dbReference type="Proteomes" id="UP000242662">
    <property type="component" value="Unassembled WGS sequence"/>
</dbReference>
<feature type="domain" description="Pseudouridine synthase RsuA/RluA-like" evidence="5">
    <location>
        <begin position="88"/>
        <end position="238"/>
    </location>
</feature>
<dbReference type="Gene3D" id="3.30.2350.10">
    <property type="entry name" value="Pseudouridine synthase"/>
    <property type="match status" value="1"/>
</dbReference>
<dbReference type="SUPFAM" id="SSF55120">
    <property type="entry name" value="Pseudouridine synthase"/>
    <property type="match status" value="1"/>
</dbReference>
<dbReference type="InterPro" id="IPR006225">
    <property type="entry name" value="PsdUridine_synth_RluC/D"/>
</dbReference>
<dbReference type="GO" id="GO:0003723">
    <property type="term" value="F:RNA binding"/>
    <property type="evidence" value="ECO:0007669"/>
    <property type="project" value="InterPro"/>
</dbReference>
<dbReference type="CDD" id="cd02869">
    <property type="entry name" value="PseudoU_synth_RluA_like"/>
    <property type="match status" value="1"/>
</dbReference>
<dbReference type="EC" id="5.4.99.-" evidence="4"/>
<dbReference type="InterPro" id="IPR006145">
    <property type="entry name" value="PsdUridine_synth_RsuA/RluA"/>
</dbReference>
<dbReference type="GO" id="GO:0140098">
    <property type="term" value="F:catalytic activity, acting on RNA"/>
    <property type="evidence" value="ECO:0007669"/>
    <property type="project" value="UniProtKB-ARBA"/>
</dbReference>
<evidence type="ECO:0000256" key="1">
    <source>
        <dbReference type="ARBA" id="ARBA00000073"/>
    </source>
</evidence>
<dbReference type="InterPro" id="IPR020103">
    <property type="entry name" value="PsdUridine_synth_cat_dom_sf"/>
</dbReference>
<comment type="catalytic activity">
    <reaction evidence="1 4">
        <text>a uridine in RNA = a pseudouridine in RNA</text>
        <dbReference type="Rhea" id="RHEA:48348"/>
        <dbReference type="Rhea" id="RHEA-COMP:12068"/>
        <dbReference type="Rhea" id="RHEA-COMP:12069"/>
        <dbReference type="ChEBI" id="CHEBI:65314"/>
        <dbReference type="ChEBI" id="CHEBI:65315"/>
    </reaction>
</comment>
<protein>
    <recommendedName>
        <fullName evidence="4">Pseudouridine synthase</fullName>
        <ecNumber evidence="4">5.4.99.-</ecNumber>
    </recommendedName>
</protein>
<dbReference type="InterPro" id="IPR050188">
    <property type="entry name" value="RluA_PseudoU_synthase"/>
</dbReference>
<feature type="active site" evidence="3">
    <location>
        <position position="135"/>
    </location>
</feature>
<reference evidence="7" key="1">
    <citation type="submission" date="2016-09" db="EMBL/GenBank/DDBJ databases">
        <authorList>
            <person name="Varghese N."/>
            <person name="Submissions S."/>
        </authorList>
    </citation>
    <scope>NUCLEOTIDE SEQUENCE [LARGE SCALE GENOMIC DNA]</scope>
    <source>
        <strain evidence="7">25nlg</strain>
    </source>
</reference>
<dbReference type="PROSITE" id="PS01129">
    <property type="entry name" value="PSI_RLU"/>
    <property type="match status" value="1"/>
</dbReference>
<evidence type="ECO:0000313" key="6">
    <source>
        <dbReference type="EMBL" id="SDB82853.1"/>
    </source>
</evidence>
<dbReference type="EMBL" id="FMYM01000001">
    <property type="protein sequence ID" value="SDB82853.1"/>
    <property type="molecule type" value="Genomic_DNA"/>
</dbReference>
<evidence type="ECO:0000313" key="7">
    <source>
        <dbReference type="Proteomes" id="UP000242662"/>
    </source>
</evidence>
<dbReference type="InterPro" id="IPR006224">
    <property type="entry name" value="PsdUridine_synth_RluA-like_CS"/>
</dbReference>
<dbReference type="Pfam" id="PF00849">
    <property type="entry name" value="PseudoU_synth_2"/>
    <property type="match status" value="1"/>
</dbReference>